<evidence type="ECO:0000313" key="8">
    <source>
        <dbReference type="EMBL" id="RJG53554.1"/>
    </source>
</evidence>
<evidence type="ECO:0000313" key="9">
    <source>
        <dbReference type="Proteomes" id="UP000283469"/>
    </source>
</evidence>
<evidence type="ECO:0000256" key="1">
    <source>
        <dbReference type="ARBA" id="ARBA00022908"/>
    </source>
</evidence>
<dbReference type="SMART" id="SM00857">
    <property type="entry name" value="Resolvase"/>
    <property type="match status" value="1"/>
</dbReference>
<evidence type="ECO:0000256" key="3">
    <source>
        <dbReference type="ARBA" id="ARBA00023172"/>
    </source>
</evidence>
<dbReference type="Gene3D" id="3.90.1750.20">
    <property type="entry name" value="Putative Large Serine Recombinase, Chain B, Domain 2"/>
    <property type="match status" value="1"/>
</dbReference>
<organism evidence="8 9">
    <name type="scientific">Sphingobium terrigena</name>
    <dbReference type="NCBI Taxonomy" id="2304063"/>
    <lineage>
        <taxon>Bacteria</taxon>
        <taxon>Pseudomonadati</taxon>
        <taxon>Pseudomonadota</taxon>
        <taxon>Alphaproteobacteria</taxon>
        <taxon>Sphingomonadales</taxon>
        <taxon>Sphingomonadaceae</taxon>
        <taxon>Sphingobium</taxon>
    </lineage>
</organism>
<dbReference type="PROSITE" id="PS00397">
    <property type="entry name" value="RECOMBINASES_1"/>
    <property type="match status" value="1"/>
</dbReference>
<dbReference type="RefSeq" id="WP_119748297.1">
    <property type="nucleotide sequence ID" value="NZ_QVRA01000015.1"/>
</dbReference>
<dbReference type="GO" id="GO:0015074">
    <property type="term" value="P:DNA integration"/>
    <property type="evidence" value="ECO:0007669"/>
    <property type="project" value="UniProtKB-KW"/>
</dbReference>
<feature type="domain" description="Resolvase/invertase-type recombinase catalytic" evidence="6">
    <location>
        <begin position="23"/>
        <end position="169"/>
    </location>
</feature>
<evidence type="ECO:0000256" key="5">
    <source>
        <dbReference type="PROSITE-ProRule" id="PRU10137"/>
    </source>
</evidence>
<dbReference type="InterPro" id="IPR050639">
    <property type="entry name" value="SSR_resolvase"/>
</dbReference>
<dbReference type="PROSITE" id="PS51737">
    <property type="entry name" value="RECOMBINASE_DNA_BIND"/>
    <property type="match status" value="1"/>
</dbReference>
<accession>A0A418YQ78</accession>
<dbReference type="Proteomes" id="UP000283469">
    <property type="component" value="Unassembled WGS sequence"/>
</dbReference>
<dbReference type="CDD" id="cd00338">
    <property type="entry name" value="Ser_Recombinase"/>
    <property type="match status" value="1"/>
</dbReference>
<keyword evidence="2" id="KW-0238">DNA-binding</keyword>
<dbReference type="Gene3D" id="3.40.50.1390">
    <property type="entry name" value="Resolvase, N-terminal catalytic domain"/>
    <property type="match status" value="1"/>
</dbReference>
<evidence type="ECO:0000259" key="6">
    <source>
        <dbReference type="PROSITE" id="PS51736"/>
    </source>
</evidence>
<name>A0A418YQ78_9SPHN</name>
<dbReference type="EMBL" id="QVRA01000015">
    <property type="protein sequence ID" value="RJG53554.1"/>
    <property type="molecule type" value="Genomic_DNA"/>
</dbReference>
<dbReference type="Pfam" id="PF00239">
    <property type="entry name" value="Resolvase"/>
    <property type="match status" value="1"/>
</dbReference>
<feature type="active site" description="O-(5'-phospho-DNA)-serine intermediate" evidence="4 5">
    <location>
        <position position="31"/>
    </location>
</feature>
<sequence>MVKPRAKLRRTVARASIRHALKKAVLYARVSTSEQEREGFSIPAQLKLLRDYAAIHDIDIVAEHVDVETARKAGRTEFEAMLAYLRRHPSVRMILVEKTDRLYRNLKDWVTLDELDIEIHLAKEGVVLSNESRSSEKFMHGIKVLMAKNYIDNLSEEARKGMTEKAAQGYWPTLAPLGYRNIRNDAGRKVIEVDPEIAPIIARLFELCGTGNFSINELAAKARDLGLRYRRSGKLVSSTSTIFYILRNRLYTGSYEWDGKLYRGLHDPIISLEAWELAQEVIDGRSASNVRASPKDFVYTGLMTCGHCGCAIVAEIKKQKYVYYHCTGFKGKCPERYVRQEALDVHFEQMLSRLRLDDEIFGLVQRALRESHGDESRERDEAKARLAAEADKLQERLDTIYLDKVDGRITKEFHDRIATTWREERARAIRGLEHLNNADEAYVDDGVALLDIVRNAHKGFAEMAPEYRRRALNLVLSNCTWANDRLTVEFRQPFGMLEELSRAAFTLGTPNQPQNEGFDSLVTPTGIEPVFQP</sequence>
<dbReference type="InterPro" id="IPR006118">
    <property type="entry name" value="Recombinase_CS"/>
</dbReference>
<dbReference type="Pfam" id="PF07508">
    <property type="entry name" value="Recombinase"/>
    <property type="match status" value="1"/>
</dbReference>
<proteinExistence type="predicted"/>
<dbReference type="PANTHER" id="PTHR30461:SF23">
    <property type="entry name" value="DNA RECOMBINASE-RELATED"/>
    <property type="match status" value="1"/>
</dbReference>
<dbReference type="InterPro" id="IPR036162">
    <property type="entry name" value="Resolvase-like_N_sf"/>
</dbReference>
<evidence type="ECO:0000259" key="7">
    <source>
        <dbReference type="PROSITE" id="PS51737"/>
    </source>
</evidence>
<dbReference type="Pfam" id="PF13408">
    <property type="entry name" value="Zn_ribbon_recom"/>
    <property type="match status" value="1"/>
</dbReference>
<dbReference type="InterPro" id="IPR025827">
    <property type="entry name" value="Zn_ribbon_recom_dom"/>
</dbReference>
<reference evidence="8 9" key="1">
    <citation type="submission" date="2018-08" db="EMBL/GenBank/DDBJ databases">
        <title>Sphingobium sp. EO9.</title>
        <authorList>
            <person name="Park Y."/>
            <person name="Kim K.H."/>
            <person name="Jeon C.O."/>
        </authorList>
    </citation>
    <scope>NUCLEOTIDE SEQUENCE [LARGE SCALE GENOMIC DNA]</scope>
    <source>
        <strain evidence="8 9">EO9</strain>
    </source>
</reference>
<dbReference type="InterPro" id="IPR011109">
    <property type="entry name" value="DNA_bind_recombinase_dom"/>
</dbReference>
<comment type="caution">
    <text evidence="8">The sequence shown here is derived from an EMBL/GenBank/DDBJ whole genome shotgun (WGS) entry which is preliminary data.</text>
</comment>
<dbReference type="InterPro" id="IPR006119">
    <property type="entry name" value="Resolv_N"/>
</dbReference>
<keyword evidence="9" id="KW-1185">Reference proteome</keyword>
<dbReference type="GO" id="GO:0003677">
    <property type="term" value="F:DNA binding"/>
    <property type="evidence" value="ECO:0007669"/>
    <property type="project" value="UniProtKB-KW"/>
</dbReference>
<protein>
    <submittedName>
        <fullName evidence="8">Recombinase family protein</fullName>
    </submittedName>
</protein>
<evidence type="ECO:0000256" key="4">
    <source>
        <dbReference type="PIRSR" id="PIRSR606118-50"/>
    </source>
</evidence>
<keyword evidence="3" id="KW-0233">DNA recombination</keyword>
<dbReference type="OrthoDB" id="7277848at2"/>
<dbReference type="PROSITE" id="PS51736">
    <property type="entry name" value="RECOMBINASES_3"/>
    <property type="match status" value="1"/>
</dbReference>
<keyword evidence="1" id="KW-0229">DNA integration</keyword>
<evidence type="ECO:0000256" key="2">
    <source>
        <dbReference type="ARBA" id="ARBA00023125"/>
    </source>
</evidence>
<gene>
    <name evidence="8" type="ORF">D0Z70_16125</name>
</gene>
<dbReference type="InterPro" id="IPR038109">
    <property type="entry name" value="DNA_bind_recomb_sf"/>
</dbReference>
<dbReference type="PANTHER" id="PTHR30461">
    <property type="entry name" value="DNA-INVERTASE FROM LAMBDOID PROPHAGE"/>
    <property type="match status" value="1"/>
</dbReference>
<dbReference type="GO" id="GO:0000150">
    <property type="term" value="F:DNA strand exchange activity"/>
    <property type="evidence" value="ECO:0007669"/>
    <property type="project" value="InterPro"/>
</dbReference>
<dbReference type="AlphaFoldDB" id="A0A418YQ78"/>
<dbReference type="SUPFAM" id="SSF53041">
    <property type="entry name" value="Resolvase-like"/>
    <property type="match status" value="1"/>
</dbReference>
<feature type="domain" description="Recombinase" evidence="7">
    <location>
        <begin position="176"/>
        <end position="288"/>
    </location>
</feature>